<sequence>TLSLKDALRSFLDFRFKVITRRTKFELSEAEKRAHILEGLKIAIENIYEVVQIIKKSKDVKVAKQKLMKRFSLSGIQAQAILDMRLSRLTNLEKEALEKEYLGLIKEIARLKSILKSPKGIYQLIKQELKKLDTQYQEPRRTIIVDAEPEELTIEDLIGEEDMVVTLTQRGYIKRQPISTYRNQTRGGQGRKIIQIGEEDFANQLLIAFC</sequence>
<dbReference type="Pfam" id="PF00521">
    <property type="entry name" value="DNA_topoisoIV"/>
    <property type="match status" value="1"/>
</dbReference>
<dbReference type="InterPro" id="IPR013757">
    <property type="entry name" value="Topo_IIA_A_a_sf"/>
</dbReference>
<dbReference type="PROSITE" id="PS52040">
    <property type="entry name" value="TOPO_IIA"/>
    <property type="match status" value="1"/>
</dbReference>
<comment type="caution">
    <text evidence="7">The sequence shown here is derived from an EMBL/GenBank/DDBJ whole genome shotgun (WGS) entry which is preliminary data.</text>
</comment>
<dbReference type="InterPro" id="IPR006691">
    <property type="entry name" value="GyrA/parC_rep"/>
</dbReference>
<dbReference type="Gene3D" id="1.10.268.10">
    <property type="entry name" value="Topoisomerase, domain 3"/>
    <property type="match status" value="1"/>
</dbReference>
<dbReference type="InterPro" id="IPR035516">
    <property type="entry name" value="Gyrase/topoIV_suA_C"/>
</dbReference>
<organism evidence="7">
    <name type="scientific">marine sediment metagenome</name>
    <dbReference type="NCBI Taxonomy" id="412755"/>
    <lineage>
        <taxon>unclassified sequences</taxon>
        <taxon>metagenomes</taxon>
        <taxon>ecological metagenomes</taxon>
    </lineage>
</organism>
<dbReference type="SUPFAM" id="SSF56719">
    <property type="entry name" value="Type II DNA topoisomerase"/>
    <property type="match status" value="1"/>
</dbReference>
<evidence type="ECO:0000256" key="1">
    <source>
        <dbReference type="ARBA" id="ARBA00000185"/>
    </source>
</evidence>
<dbReference type="InterPro" id="IPR013760">
    <property type="entry name" value="Topo_IIA-like_dom_sf"/>
</dbReference>
<comment type="catalytic activity">
    <reaction evidence="1">
        <text>ATP-dependent breakage, passage and rejoining of double-stranded DNA.</text>
        <dbReference type="EC" id="5.6.2.2"/>
    </reaction>
</comment>
<dbReference type="InterPro" id="IPR002205">
    <property type="entry name" value="Topo_IIA_dom_A"/>
</dbReference>
<dbReference type="GO" id="GO:0005524">
    <property type="term" value="F:ATP binding"/>
    <property type="evidence" value="ECO:0007669"/>
    <property type="project" value="InterPro"/>
</dbReference>
<dbReference type="GO" id="GO:0006265">
    <property type="term" value="P:DNA topological change"/>
    <property type="evidence" value="ECO:0007669"/>
    <property type="project" value="InterPro"/>
</dbReference>
<dbReference type="PANTHER" id="PTHR43493">
    <property type="entry name" value="DNA GYRASE/TOPOISOMERASE SUBUNIT A"/>
    <property type="match status" value="1"/>
</dbReference>
<dbReference type="GO" id="GO:0003918">
    <property type="term" value="F:DNA topoisomerase type II (double strand cut, ATP-hydrolyzing) activity"/>
    <property type="evidence" value="ECO:0007669"/>
    <property type="project" value="UniProtKB-EC"/>
</dbReference>
<evidence type="ECO:0000256" key="5">
    <source>
        <dbReference type="ARBA" id="ARBA00023235"/>
    </source>
</evidence>
<dbReference type="FunFam" id="1.10.268.10:FF:000001">
    <property type="entry name" value="DNA gyrase subunit A"/>
    <property type="match status" value="1"/>
</dbReference>
<reference evidence="7" key="1">
    <citation type="journal article" date="2014" name="Front. Microbiol.">
        <title>High frequency of phylogenetically diverse reductive dehalogenase-homologous genes in deep subseafloor sedimentary metagenomes.</title>
        <authorList>
            <person name="Kawai M."/>
            <person name="Futagami T."/>
            <person name="Toyoda A."/>
            <person name="Takaki Y."/>
            <person name="Nishi S."/>
            <person name="Hori S."/>
            <person name="Arai W."/>
            <person name="Tsubouchi T."/>
            <person name="Morono Y."/>
            <person name="Uchiyama I."/>
            <person name="Ito T."/>
            <person name="Fujiyama A."/>
            <person name="Inagaki F."/>
            <person name="Takami H."/>
        </authorList>
    </citation>
    <scope>NUCLEOTIDE SEQUENCE</scope>
    <source>
        <strain evidence="7">Expedition CK06-06</strain>
    </source>
</reference>
<dbReference type="GO" id="GO:0009330">
    <property type="term" value="C:DNA topoisomerase type II (double strand cut, ATP-hydrolyzing) complex"/>
    <property type="evidence" value="ECO:0007669"/>
    <property type="project" value="TreeGrafter"/>
</dbReference>
<feature type="domain" description="Topo IIA-type catalytic" evidence="6">
    <location>
        <begin position="1"/>
        <end position="157"/>
    </location>
</feature>
<dbReference type="EC" id="5.6.2.2" evidence="2"/>
<dbReference type="AlphaFoldDB" id="X1AF20"/>
<protein>
    <recommendedName>
        <fullName evidence="2">DNA topoisomerase (ATP-hydrolyzing)</fullName>
        <ecNumber evidence="2">5.6.2.2</ecNumber>
    </recommendedName>
</protein>
<feature type="non-terminal residue" evidence="7">
    <location>
        <position position="210"/>
    </location>
</feature>
<keyword evidence="5" id="KW-0413">Isomerase</keyword>
<dbReference type="Pfam" id="PF03989">
    <property type="entry name" value="DNA_gyraseA_C"/>
    <property type="match status" value="1"/>
</dbReference>
<dbReference type="PANTHER" id="PTHR43493:SF5">
    <property type="entry name" value="DNA GYRASE SUBUNIT A, CHLOROPLASTIC_MITOCHONDRIAL"/>
    <property type="match status" value="1"/>
</dbReference>
<keyword evidence="3" id="KW-0799">Topoisomerase</keyword>
<dbReference type="EMBL" id="BART01013792">
    <property type="protein sequence ID" value="GAG81175.1"/>
    <property type="molecule type" value="Genomic_DNA"/>
</dbReference>
<evidence type="ECO:0000256" key="4">
    <source>
        <dbReference type="ARBA" id="ARBA00023125"/>
    </source>
</evidence>
<dbReference type="GO" id="GO:0005737">
    <property type="term" value="C:cytoplasm"/>
    <property type="evidence" value="ECO:0007669"/>
    <property type="project" value="TreeGrafter"/>
</dbReference>
<evidence type="ECO:0000313" key="7">
    <source>
        <dbReference type="EMBL" id="GAG81175.1"/>
    </source>
</evidence>
<keyword evidence="4" id="KW-0238">DNA-binding</keyword>
<evidence type="ECO:0000259" key="6">
    <source>
        <dbReference type="PROSITE" id="PS52040"/>
    </source>
</evidence>
<evidence type="ECO:0000256" key="3">
    <source>
        <dbReference type="ARBA" id="ARBA00023029"/>
    </source>
</evidence>
<name>X1AF20_9ZZZZ</name>
<proteinExistence type="predicted"/>
<dbReference type="Gene3D" id="2.120.10.90">
    <property type="entry name" value="DNA gyrase/topoisomerase IV, subunit A, C-terminal"/>
    <property type="match status" value="1"/>
</dbReference>
<accession>X1AF20</accession>
<dbReference type="InterPro" id="IPR050220">
    <property type="entry name" value="Type_II_DNA_Topoisomerases"/>
</dbReference>
<dbReference type="SUPFAM" id="SSF101904">
    <property type="entry name" value="GyrA/ParC C-terminal domain-like"/>
    <property type="match status" value="1"/>
</dbReference>
<dbReference type="GO" id="GO:0003677">
    <property type="term" value="F:DNA binding"/>
    <property type="evidence" value="ECO:0007669"/>
    <property type="project" value="UniProtKB-KW"/>
</dbReference>
<gene>
    <name evidence="7" type="ORF">S01H4_27972</name>
</gene>
<evidence type="ECO:0000256" key="2">
    <source>
        <dbReference type="ARBA" id="ARBA00012895"/>
    </source>
</evidence>
<feature type="non-terminal residue" evidence="7">
    <location>
        <position position="1"/>
    </location>
</feature>